<evidence type="ECO:0000256" key="4">
    <source>
        <dbReference type="ARBA" id="ARBA00023027"/>
    </source>
</evidence>
<gene>
    <name evidence="6" type="ORF">ACFQE5_05305</name>
</gene>
<dbReference type="InterPro" id="IPR020843">
    <property type="entry name" value="ER"/>
</dbReference>
<accession>A0ABW1IZ08</accession>
<dbReference type="Pfam" id="PF08240">
    <property type="entry name" value="ADH_N"/>
    <property type="match status" value="1"/>
</dbReference>
<name>A0ABW1IZ08_9PSEU</name>
<comment type="similarity">
    <text evidence="1">Belongs to the zinc-containing alcohol dehydrogenase family.</text>
</comment>
<evidence type="ECO:0000256" key="2">
    <source>
        <dbReference type="ARBA" id="ARBA00022723"/>
    </source>
</evidence>
<dbReference type="Gene3D" id="3.90.180.10">
    <property type="entry name" value="Medium-chain alcohol dehydrogenases, catalytic domain"/>
    <property type="match status" value="1"/>
</dbReference>
<comment type="caution">
    <text evidence="6">The sequence shown here is derived from an EMBL/GenBank/DDBJ whole genome shotgun (WGS) entry which is preliminary data.</text>
</comment>
<feature type="domain" description="Enoyl reductase (ER)" evidence="5">
    <location>
        <begin position="12"/>
        <end position="364"/>
    </location>
</feature>
<evidence type="ECO:0000256" key="3">
    <source>
        <dbReference type="ARBA" id="ARBA00022833"/>
    </source>
</evidence>
<sequence>MKTRAAVVFAPGEEWEVVELELDPPKAGEVQVQMVAAGLCHSDEHMRLGELKPRYPLVGGHEGAGIVTAVGTSTSRLAVGDHVVFSFRPVCGRCRYCVTGKSNLCNESARLFEGCLPDGTFRFHHNGEDVGANSMLGTFSEHAVVPEISCITVPKDLPLEVMALLGCAVPTGWGAAVHSAAVRPGDVCVVLGAGGVGSNAVQGAVHAGARQVMVLDPSPAKTSLALTLGATQAFTVEEDLRKAVHEATHGDGADQVIVAAGVPGLAETGFSLLRKAGTLVLAALGDPEKVRLDLPVALVARADMVIRGSALGECNVTVDIPRLIEMYRQGSLKLDELVSGRYSLDQIRQGYQDLHSGANLRGVIIH</sequence>
<dbReference type="InterPro" id="IPR036291">
    <property type="entry name" value="NAD(P)-bd_dom_sf"/>
</dbReference>
<dbReference type="InterPro" id="IPR013154">
    <property type="entry name" value="ADH-like_N"/>
</dbReference>
<dbReference type="EC" id="1.1.99.36" evidence="6"/>
<dbReference type="NCBIfam" id="TIGR03989">
    <property type="entry name" value="Rxyl_3153"/>
    <property type="match status" value="1"/>
</dbReference>
<dbReference type="InterPro" id="IPR023921">
    <property type="entry name" value="ADH_Zn_actinomycetes"/>
</dbReference>
<keyword evidence="6" id="KW-0560">Oxidoreductase</keyword>
<evidence type="ECO:0000313" key="7">
    <source>
        <dbReference type="Proteomes" id="UP001596302"/>
    </source>
</evidence>
<dbReference type="CDD" id="cd08279">
    <property type="entry name" value="Zn_ADH_class_III"/>
    <property type="match status" value="1"/>
</dbReference>
<dbReference type="InterPro" id="IPR011032">
    <property type="entry name" value="GroES-like_sf"/>
</dbReference>
<evidence type="ECO:0000256" key="1">
    <source>
        <dbReference type="ARBA" id="ARBA00008072"/>
    </source>
</evidence>
<dbReference type="Proteomes" id="UP001596302">
    <property type="component" value="Unassembled WGS sequence"/>
</dbReference>
<keyword evidence="3" id="KW-0862">Zinc</keyword>
<dbReference type="Pfam" id="PF00107">
    <property type="entry name" value="ADH_zinc_N"/>
    <property type="match status" value="1"/>
</dbReference>
<proteinExistence type="inferred from homology"/>
<dbReference type="SUPFAM" id="SSF50129">
    <property type="entry name" value="GroES-like"/>
    <property type="match status" value="2"/>
</dbReference>
<dbReference type="GO" id="GO:0016491">
    <property type="term" value="F:oxidoreductase activity"/>
    <property type="evidence" value="ECO:0007669"/>
    <property type="project" value="UniProtKB-KW"/>
</dbReference>
<dbReference type="InterPro" id="IPR013149">
    <property type="entry name" value="ADH-like_C"/>
</dbReference>
<keyword evidence="4" id="KW-0520">NAD</keyword>
<organism evidence="6 7">
    <name type="scientific">Pseudonocardia hispaniensis</name>
    <dbReference type="NCBI Taxonomy" id="904933"/>
    <lineage>
        <taxon>Bacteria</taxon>
        <taxon>Bacillati</taxon>
        <taxon>Actinomycetota</taxon>
        <taxon>Actinomycetes</taxon>
        <taxon>Pseudonocardiales</taxon>
        <taxon>Pseudonocardiaceae</taxon>
        <taxon>Pseudonocardia</taxon>
    </lineage>
</organism>
<dbReference type="PANTHER" id="PTHR43880:SF12">
    <property type="entry name" value="ALCOHOL DEHYDROGENASE CLASS-3"/>
    <property type="match status" value="1"/>
</dbReference>
<dbReference type="SUPFAM" id="SSF51735">
    <property type="entry name" value="NAD(P)-binding Rossmann-fold domains"/>
    <property type="match status" value="1"/>
</dbReference>
<keyword evidence="7" id="KW-1185">Reference proteome</keyword>
<reference evidence="7" key="1">
    <citation type="journal article" date="2019" name="Int. J. Syst. Evol. Microbiol.">
        <title>The Global Catalogue of Microorganisms (GCM) 10K type strain sequencing project: providing services to taxonomists for standard genome sequencing and annotation.</title>
        <authorList>
            <consortium name="The Broad Institute Genomics Platform"/>
            <consortium name="The Broad Institute Genome Sequencing Center for Infectious Disease"/>
            <person name="Wu L."/>
            <person name="Ma J."/>
        </authorList>
    </citation>
    <scope>NUCLEOTIDE SEQUENCE [LARGE SCALE GENOMIC DNA]</scope>
    <source>
        <strain evidence="7">CCM 8391</strain>
    </source>
</reference>
<dbReference type="SMART" id="SM00829">
    <property type="entry name" value="PKS_ER"/>
    <property type="match status" value="1"/>
</dbReference>
<evidence type="ECO:0000313" key="6">
    <source>
        <dbReference type="EMBL" id="MFC5993632.1"/>
    </source>
</evidence>
<dbReference type="PANTHER" id="PTHR43880">
    <property type="entry name" value="ALCOHOL DEHYDROGENASE"/>
    <property type="match status" value="1"/>
</dbReference>
<dbReference type="RefSeq" id="WP_379583426.1">
    <property type="nucleotide sequence ID" value="NZ_JBHSQW010000010.1"/>
</dbReference>
<keyword evidence="2" id="KW-0479">Metal-binding</keyword>
<dbReference type="Gene3D" id="3.40.50.720">
    <property type="entry name" value="NAD(P)-binding Rossmann-like Domain"/>
    <property type="match status" value="1"/>
</dbReference>
<evidence type="ECO:0000259" key="5">
    <source>
        <dbReference type="SMART" id="SM00829"/>
    </source>
</evidence>
<dbReference type="EMBL" id="JBHSQW010000010">
    <property type="protein sequence ID" value="MFC5993632.1"/>
    <property type="molecule type" value="Genomic_DNA"/>
</dbReference>
<protein>
    <submittedName>
        <fullName evidence="6">NDMA-dependent alcohol dehydrogenase</fullName>
        <ecNumber evidence="6">1.1.99.36</ecNumber>
    </submittedName>
</protein>